<reference evidence="5" key="1">
    <citation type="submission" date="2025-08" db="UniProtKB">
        <authorList>
            <consortium name="Ensembl"/>
        </authorList>
    </citation>
    <scope>IDENTIFICATION</scope>
</reference>
<dbReference type="SUPFAM" id="SSF53335">
    <property type="entry name" value="S-adenosyl-L-methionine-dependent methyltransferases"/>
    <property type="match status" value="1"/>
</dbReference>
<keyword evidence="6" id="KW-1185">Reference proteome</keyword>
<dbReference type="PANTHER" id="PTHR10509:SF93">
    <property type="entry name" value="CATECHOL O-METHYLTRANSFERASE DOMAIN-CONTAINING PROTEIN 1"/>
    <property type="match status" value="1"/>
</dbReference>
<accession>A0A8C5N041</accession>
<evidence type="ECO:0000313" key="6">
    <source>
        <dbReference type="Proteomes" id="UP000694569"/>
    </source>
</evidence>
<dbReference type="Proteomes" id="UP000694569">
    <property type="component" value="Unplaced"/>
</dbReference>
<dbReference type="Pfam" id="PF01596">
    <property type="entry name" value="Methyltransf_3"/>
    <property type="match status" value="1"/>
</dbReference>
<evidence type="ECO:0000256" key="1">
    <source>
        <dbReference type="ARBA" id="ARBA00022603"/>
    </source>
</evidence>
<dbReference type="InterPro" id="IPR002935">
    <property type="entry name" value="SAM_O-MeTrfase"/>
</dbReference>
<protein>
    <recommendedName>
        <fullName evidence="7">Catechol O-methyltransferase domain-containing protein 1</fullName>
    </recommendedName>
</protein>
<evidence type="ECO:0000256" key="3">
    <source>
        <dbReference type="ARBA" id="ARBA00022691"/>
    </source>
</evidence>
<dbReference type="Gene3D" id="3.40.50.150">
    <property type="entry name" value="Vaccinia Virus protein VP39"/>
    <property type="match status" value="1"/>
</dbReference>
<proteinExistence type="inferred from homology"/>
<dbReference type="GO" id="GO:0008757">
    <property type="term" value="F:S-adenosylmethionine-dependent methyltransferase activity"/>
    <property type="evidence" value="ECO:0007669"/>
    <property type="project" value="TreeGrafter"/>
</dbReference>
<dbReference type="InterPro" id="IPR050362">
    <property type="entry name" value="Cation-dep_OMT"/>
</dbReference>
<dbReference type="PROSITE" id="PS51682">
    <property type="entry name" value="SAM_OMT_I"/>
    <property type="match status" value="1"/>
</dbReference>
<organism evidence="5 6">
    <name type="scientific">Leptobrachium leishanense</name>
    <name type="common">Leishan spiny toad</name>
    <dbReference type="NCBI Taxonomy" id="445787"/>
    <lineage>
        <taxon>Eukaryota</taxon>
        <taxon>Metazoa</taxon>
        <taxon>Chordata</taxon>
        <taxon>Craniata</taxon>
        <taxon>Vertebrata</taxon>
        <taxon>Euteleostomi</taxon>
        <taxon>Amphibia</taxon>
        <taxon>Batrachia</taxon>
        <taxon>Anura</taxon>
        <taxon>Pelobatoidea</taxon>
        <taxon>Megophryidae</taxon>
        <taxon>Leptobrachium</taxon>
    </lineage>
</organism>
<dbReference type="PANTHER" id="PTHR10509">
    <property type="entry name" value="O-METHYLTRANSFERASE-RELATED"/>
    <property type="match status" value="1"/>
</dbReference>
<dbReference type="OrthoDB" id="10251242at2759"/>
<evidence type="ECO:0000313" key="5">
    <source>
        <dbReference type="Ensembl" id="ENSLLEP00000019633.1"/>
    </source>
</evidence>
<dbReference type="Ensembl" id="ENSLLET00000020406.1">
    <property type="protein sequence ID" value="ENSLLEP00000019633.1"/>
    <property type="gene ID" value="ENSLLEG00000012460.1"/>
</dbReference>
<keyword evidence="3" id="KW-0949">S-adenosyl-L-methionine</keyword>
<keyword evidence="2" id="KW-0808">Transferase</keyword>
<dbReference type="GO" id="GO:0032259">
    <property type="term" value="P:methylation"/>
    <property type="evidence" value="ECO:0007669"/>
    <property type="project" value="UniProtKB-KW"/>
</dbReference>
<evidence type="ECO:0008006" key="7">
    <source>
        <dbReference type="Google" id="ProtNLM"/>
    </source>
</evidence>
<reference evidence="5" key="2">
    <citation type="submission" date="2025-09" db="UniProtKB">
        <authorList>
            <consortium name="Ensembl"/>
        </authorList>
    </citation>
    <scope>IDENTIFICATION</scope>
</reference>
<dbReference type="InterPro" id="IPR029063">
    <property type="entry name" value="SAM-dependent_MTases_sf"/>
</dbReference>
<comment type="similarity">
    <text evidence="4">Belongs to the class I-like SAM-binding methyltransferase superfamily. Cation-dependent O-methyltransferase family.</text>
</comment>
<name>A0A8C5N041_9ANUR</name>
<evidence type="ECO:0000256" key="4">
    <source>
        <dbReference type="ARBA" id="ARBA00023453"/>
    </source>
</evidence>
<dbReference type="GO" id="GO:0008171">
    <property type="term" value="F:O-methyltransferase activity"/>
    <property type="evidence" value="ECO:0007669"/>
    <property type="project" value="InterPro"/>
</dbReference>
<keyword evidence="1" id="KW-0489">Methyltransferase</keyword>
<sequence length="267" mass="29658">MKPITGCVSFNILDNGVDIAIPRPADIAPAAESYSQEHRKRYFLFRRRKSQKIFEGQDDPRRSYLLRLSLREHPSAKKLRQHLSGIAPHDVSSDTAQLLGNLAKLMKSQRILDIGRSCGYNPLVLALVLPRDGKLTASFCETEDQSYAKESWKAAGVDQKIHMEVKSVEQTLDDLLSAGEASSFDLIYINMADEQNCRTCYEKTLRLVRVGGILAIDGVLCYGAILKKSASATAQAIQQLNEAVLRDVRVALSMLPMGDGLMLCFKL</sequence>
<dbReference type="GeneTree" id="ENSGT00390000004409"/>
<evidence type="ECO:0000256" key="2">
    <source>
        <dbReference type="ARBA" id="ARBA00022679"/>
    </source>
</evidence>
<dbReference type="AlphaFoldDB" id="A0A8C5N041"/>